<dbReference type="GO" id="GO:0016491">
    <property type="term" value="F:oxidoreductase activity"/>
    <property type="evidence" value="ECO:0007669"/>
    <property type="project" value="InterPro"/>
</dbReference>
<reference evidence="2" key="1">
    <citation type="submission" date="2022-07" db="EMBL/GenBank/DDBJ databases">
        <title>Genome analysis of Parmales, a sister group of diatoms, reveals the evolutionary specialization of diatoms from phago-mixotrophs to photoautotrophs.</title>
        <authorList>
            <person name="Ban H."/>
            <person name="Sato S."/>
            <person name="Yoshikawa S."/>
            <person name="Kazumasa Y."/>
            <person name="Nakamura Y."/>
            <person name="Ichinomiya M."/>
            <person name="Saitoh K."/>
            <person name="Sato N."/>
            <person name="Blanc-Mathieu R."/>
            <person name="Endo H."/>
            <person name="Kuwata A."/>
            <person name="Ogata H."/>
        </authorList>
    </citation>
    <scope>NUCLEOTIDE SEQUENCE</scope>
</reference>
<dbReference type="EMBL" id="BRXZ01000265">
    <property type="protein sequence ID" value="GMI08419.1"/>
    <property type="molecule type" value="Genomic_DNA"/>
</dbReference>
<dbReference type="OrthoDB" id="196513at2759"/>
<dbReference type="Gene3D" id="3.90.660.10">
    <property type="match status" value="1"/>
</dbReference>
<dbReference type="Pfam" id="PF01593">
    <property type="entry name" value="Amino_oxidase"/>
    <property type="match status" value="1"/>
</dbReference>
<evidence type="ECO:0000259" key="1">
    <source>
        <dbReference type="Pfam" id="PF01593"/>
    </source>
</evidence>
<organism evidence="2 3">
    <name type="scientific">Triparma retinervis</name>
    <dbReference type="NCBI Taxonomy" id="2557542"/>
    <lineage>
        <taxon>Eukaryota</taxon>
        <taxon>Sar</taxon>
        <taxon>Stramenopiles</taxon>
        <taxon>Ochrophyta</taxon>
        <taxon>Bolidophyceae</taxon>
        <taxon>Parmales</taxon>
        <taxon>Triparmaceae</taxon>
        <taxon>Triparma</taxon>
    </lineage>
</organism>
<accession>A0A9W7FB06</accession>
<dbReference type="Gene3D" id="3.50.50.60">
    <property type="entry name" value="FAD/NAD(P)-binding domain"/>
    <property type="match status" value="1"/>
</dbReference>
<feature type="domain" description="Amine oxidase" evidence="1">
    <location>
        <begin position="57"/>
        <end position="386"/>
    </location>
</feature>
<evidence type="ECO:0000313" key="2">
    <source>
        <dbReference type="EMBL" id="GMI08419.1"/>
    </source>
</evidence>
<comment type="caution">
    <text evidence="2">The sequence shown here is derived from an EMBL/GenBank/DDBJ whole genome shotgun (WGS) entry which is preliminary data.</text>
</comment>
<evidence type="ECO:0000313" key="3">
    <source>
        <dbReference type="Proteomes" id="UP001165082"/>
    </source>
</evidence>
<dbReference type="SUPFAM" id="SSF51905">
    <property type="entry name" value="FAD/NAD(P)-binding domain"/>
    <property type="match status" value="1"/>
</dbReference>
<keyword evidence="3" id="KW-1185">Reference proteome</keyword>
<dbReference type="Proteomes" id="UP001165082">
    <property type="component" value="Unassembled WGS sequence"/>
</dbReference>
<dbReference type="InterPro" id="IPR002937">
    <property type="entry name" value="Amino_oxidase"/>
</dbReference>
<gene>
    <name evidence="2" type="ORF">TrRE_jg5450</name>
</gene>
<dbReference type="AlphaFoldDB" id="A0A9W7FB06"/>
<name>A0A9W7FB06_9STRA</name>
<dbReference type="InterPro" id="IPR036188">
    <property type="entry name" value="FAD/NAD-bd_sf"/>
</dbReference>
<protein>
    <recommendedName>
        <fullName evidence="1">Amine oxidase domain-containing protein</fullName>
    </recommendedName>
</protein>
<proteinExistence type="predicted"/>
<sequence>MEVNNVPHIAIVGGGVCGFSAIGKLCCARVTIFEASPNLHGEATPFGSILGAQALSFNTAEDRINRVLNRILREYPDMLVHLDDGLISAGILSRTSERPQGWNRSTGQWEHYALNEGTTSFQSLLRALAGGSESLYGVETGCKVEAIEQGGKKGTFQLVVNGEVRGDFDAVLIAIPAKEAAELLQHSVALWDNHVLDVLLNCAKAYVKRHAVLVRFFRESEVGSKLLDKFRDIFCASEGSHDGHKIGQELGGMARELDVASEKGSVALLSLTAVGDEVVEVTAHGKKGESIDFEAITKFLEDWLCIKREEVTKVQVVTERHYQQARPEVEFPNRPHAPLRERGCVICKANEGDENVGRVVAGGDFAVGLGVISSAISSGMRAAEIINKSLER</sequence>